<evidence type="ECO:0000259" key="1">
    <source>
        <dbReference type="Pfam" id="PF12728"/>
    </source>
</evidence>
<sequence length="152" mass="17300">MASNDFQPEPIVATEQEQTQLAKLDEILSIPLEGEMASLPRLCTSTGEQVELPESVFHLLRQLVHQLLLSKGVALTTFHQPLTIWEAATLLNVQSKEVEQLLDTGTIPFSQAGMRRRIRVEDLMMYKKQQANLRRQEFAERTPISQEFKPGE</sequence>
<reference evidence="2 3" key="1">
    <citation type="submission" date="2012-06" db="EMBL/GenBank/DDBJ databases">
        <title>Finished chromosome of genome of Microcoleus sp. PCC 7113.</title>
        <authorList>
            <consortium name="US DOE Joint Genome Institute"/>
            <person name="Gugger M."/>
            <person name="Coursin T."/>
            <person name="Rippka R."/>
            <person name="Tandeau De Marsac N."/>
            <person name="Huntemann M."/>
            <person name="Wei C.-L."/>
            <person name="Han J."/>
            <person name="Detter J.C."/>
            <person name="Han C."/>
            <person name="Tapia R."/>
            <person name="Chen A."/>
            <person name="Kyrpides N."/>
            <person name="Mavromatis K."/>
            <person name="Markowitz V."/>
            <person name="Szeto E."/>
            <person name="Ivanova N."/>
            <person name="Pagani I."/>
            <person name="Pati A."/>
            <person name="Goodwin L."/>
            <person name="Nordberg H.P."/>
            <person name="Cantor M.N."/>
            <person name="Hua S.X."/>
            <person name="Woyke T."/>
            <person name="Kerfeld C.A."/>
        </authorList>
    </citation>
    <scope>NUCLEOTIDE SEQUENCE [LARGE SCALE GENOMIC DNA]</scope>
    <source>
        <strain evidence="2 3">PCC 7113</strain>
    </source>
</reference>
<gene>
    <name evidence="2" type="ORF">Mic7113_5243</name>
</gene>
<dbReference type="OrthoDB" id="26212at2"/>
<organism evidence="2 3">
    <name type="scientific">Allocoleopsis franciscana PCC 7113</name>
    <dbReference type="NCBI Taxonomy" id="1173027"/>
    <lineage>
        <taxon>Bacteria</taxon>
        <taxon>Bacillati</taxon>
        <taxon>Cyanobacteriota</taxon>
        <taxon>Cyanophyceae</taxon>
        <taxon>Coleofasciculales</taxon>
        <taxon>Coleofasciculaceae</taxon>
        <taxon>Allocoleopsis</taxon>
        <taxon>Allocoleopsis franciscana</taxon>
    </lineage>
</organism>
<name>K9WMV9_9CYAN</name>
<dbReference type="KEGG" id="mic:Mic7113_5243"/>
<accession>K9WMV9</accession>
<proteinExistence type="predicted"/>
<dbReference type="GO" id="GO:0003677">
    <property type="term" value="F:DNA binding"/>
    <property type="evidence" value="ECO:0007669"/>
    <property type="project" value="UniProtKB-KW"/>
</dbReference>
<keyword evidence="3" id="KW-1185">Reference proteome</keyword>
<dbReference type="InterPro" id="IPR010093">
    <property type="entry name" value="SinI_DNA-bd"/>
</dbReference>
<dbReference type="STRING" id="1173027.Mic7113_5243"/>
<evidence type="ECO:0000313" key="3">
    <source>
        <dbReference type="Proteomes" id="UP000010471"/>
    </source>
</evidence>
<dbReference type="RefSeq" id="WP_015185025.1">
    <property type="nucleotide sequence ID" value="NC_019738.1"/>
</dbReference>
<evidence type="ECO:0000313" key="2">
    <source>
        <dbReference type="EMBL" id="AFZ20892.1"/>
    </source>
</evidence>
<keyword evidence="2" id="KW-0238">DNA-binding</keyword>
<dbReference type="eggNOG" id="COG3311">
    <property type="taxonomic scope" value="Bacteria"/>
</dbReference>
<dbReference type="InterPro" id="IPR041657">
    <property type="entry name" value="HTH_17"/>
</dbReference>
<dbReference type="Proteomes" id="UP000010471">
    <property type="component" value="Chromosome"/>
</dbReference>
<dbReference type="Pfam" id="PF12728">
    <property type="entry name" value="HTH_17"/>
    <property type="match status" value="1"/>
</dbReference>
<dbReference type="NCBIfam" id="TIGR01764">
    <property type="entry name" value="excise"/>
    <property type="match status" value="1"/>
</dbReference>
<dbReference type="EMBL" id="CP003630">
    <property type="protein sequence ID" value="AFZ20892.1"/>
    <property type="molecule type" value="Genomic_DNA"/>
</dbReference>
<dbReference type="AlphaFoldDB" id="K9WMV9"/>
<dbReference type="HOGENOM" id="CLU_106726_2_1_3"/>
<feature type="domain" description="Helix-turn-helix" evidence="1">
    <location>
        <begin position="82"/>
        <end position="130"/>
    </location>
</feature>
<protein>
    <submittedName>
        <fullName evidence="2">DNA-binding protein, excisionase family</fullName>
    </submittedName>
</protein>